<reference evidence="1 2" key="1">
    <citation type="submission" date="2018-07" db="EMBL/GenBank/DDBJ databases">
        <title>Genome sequencing of rice bacterial endophytes.</title>
        <authorList>
            <person name="Venturi V."/>
        </authorList>
    </citation>
    <scope>NUCLEOTIDE SEQUENCE [LARGE SCALE GENOMIC DNA]</scope>
    <source>
        <strain evidence="1 2">AG1002</strain>
    </source>
</reference>
<dbReference type="AlphaFoldDB" id="A0A3D9EE44"/>
<dbReference type="EMBL" id="QRDL01000006">
    <property type="protein sequence ID" value="RED01252.1"/>
    <property type="molecule type" value="Genomic_DNA"/>
</dbReference>
<dbReference type="Gene3D" id="1.10.238.160">
    <property type="match status" value="1"/>
</dbReference>
<evidence type="ECO:0000313" key="2">
    <source>
        <dbReference type="Proteomes" id="UP000256988"/>
    </source>
</evidence>
<dbReference type="Proteomes" id="UP000256988">
    <property type="component" value="Unassembled WGS sequence"/>
</dbReference>
<gene>
    <name evidence="1" type="ORF">DFO60_4094</name>
</gene>
<protein>
    <submittedName>
        <fullName evidence="1">AlpA family transcriptional regulator</fullName>
    </submittedName>
</protein>
<dbReference type="Pfam" id="PF05930">
    <property type="entry name" value="Phage_AlpA"/>
    <property type="match status" value="1"/>
</dbReference>
<accession>A0A3D9EE44</accession>
<dbReference type="InterPro" id="IPR010260">
    <property type="entry name" value="AlpA"/>
</dbReference>
<organism evidence="1 2">
    <name type="scientific">Ectopseudomonas oleovorans</name>
    <name type="common">Pseudomonas oleovorans</name>
    <dbReference type="NCBI Taxonomy" id="301"/>
    <lineage>
        <taxon>Bacteria</taxon>
        <taxon>Pseudomonadati</taxon>
        <taxon>Pseudomonadota</taxon>
        <taxon>Gammaproteobacteria</taxon>
        <taxon>Pseudomonadales</taxon>
        <taxon>Pseudomonadaceae</taxon>
        <taxon>Ectopseudomonas</taxon>
    </lineage>
</organism>
<evidence type="ECO:0000313" key="1">
    <source>
        <dbReference type="EMBL" id="RED01252.1"/>
    </source>
</evidence>
<comment type="caution">
    <text evidence="1">The sequence shown here is derived from an EMBL/GenBank/DDBJ whole genome shotgun (WGS) entry which is preliminary data.</text>
</comment>
<name>A0A3D9EE44_ECTOL</name>
<sequence>MASKLDRFLREEEVVAVTSLSRATIWRLVKASQFPPPVNITPGRVGWRESAIAGWQSDPMRWQGGAA</sequence>
<dbReference type="RefSeq" id="WP_115946727.1">
    <property type="nucleotide sequence ID" value="NZ_QRDL01000006.1"/>
</dbReference>
<proteinExistence type="predicted"/>